<reference evidence="3" key="1">
    <citation type="submission" date="2018-06" db="EMBL/GenBank/DDBJ databases">
        <title>Description of Blautia argi sp. nov., a new anaerobic isolated from dog feces.</title>
        <authorList>
            <person name="Chang Y.-H."/>
            <person name="Paek J."/>
            <person name="Shin Y."/>
        </authorList>
    </citation>
    <scope>NUCLEOTIDE SEQUENCE [LARGE SCALE GENOMIC DNA]</scope>
    <source>
        <strain evidence="3">KCTC 15426</strain>
    </source>
</reference>
<dbReference type="KEGG" id="blau:DQQ01_07110"/>
<dbReference type="RefSeq" id="WP_111919457.1">
    <property type="nucleotide sequence ID" value="NZ_CP030280.1"/>
</dbReference>
<keyword evidence="1" id="KW-1133">Transmembrane helix</keyword>
<keyword evidence="1" id="KW-0812">Transmembrane</keyword>
<keyword evidence="3" id="KW-1185">Reference proteome</keyword>
<dbReference type="AlphaFoldDB" id="A0A2Z4UAR1"/>
<proteinExistence type="predicted"/>
<dbReference type="EMBL" id="CP030280">
    <property type="protein sequence ID" value="AWY97944.1"/>
    <property type="molecule type" value="Genomic_DNA"/>
</dbReference>
<feature type="transmembrane region" description="Helical" evidence="1">
    <location>
        <begin position="140"/>
        <end position="168"/>
    </location>
</feature>
<keyword evidence="1" id="KW-0472">Membrane</keyword>
<feature type="transmembrane region" description="Helical" evidence="1">
    <location>
        <begin position="47"/>
        <end position="66"/>
    </location>
</feature>
<evidence type="ECO:0000256" key="1">
    <source>
        <dbReference type="SAM" id="Phobius"/>
    </source>
</evidence>
<organism evidence="2 3">
    <name type="scientific">Blautia argi</name>
    <dbReference type="NCBI Taxonomy" id="1912897"/>
    <lineage>
        <taxon>Bacteria</taxon>
        <taxon>Bacillati</taxon>
        <taxon>Bacillota</taxon>
        <taxon>Clostridia</taxon>
        <taxon>Lachnospirales</taxon>
        <taxon>Lachnospiraceae</taxon>
        <taxon>Blautia</taxon>
    </lineage>
</organism>
<dbReference type="Proteomes" id="UP000250003">
    <property type="component" value="Chromosome"/>
</dbReference>
<feature type="transmembrane region" description="Helical" evidence="1">
    <location>
        <begin position="15"/>
        <end position="35"/>
    </location>
</feature>
<evidence type="ECO:0000313" key="3">
    <source>
        <dbReference type="Proteomes" id="UP000250003"/>
    </source>
</evidence>
<evidence type="ECO:0000313" key="2">
    <source>
        <dbReference type="EMBL" id="AWY97944.1"/>
    </source>
</evidence>
<name>A0A2Z4UAR1_9FIRM</name>
<gene>
    <name evidence="2" type="ORF">DQQ01_07110</name>
</gene>
<accession>A0A2Z4UAR1</accession>
<sequence length="330" mass="38905">MSECIYQKFFKRSTLTVLGAALVFMLICIVINFYYDWLSLWKKDKNVIWSLLIILFYLYPFLYSSVKQILKKKKEFSEIYSNNNLEKLENNLNQFEFYSIGGFLAELFKQFSSLWIFIFVQKIFEQVSSEQMEVVKLQAYWGMIKISVIISVVTLIIFGTFSGAVQLIPIKKIHVKMILKLKKIQIERFSSRKQNQNEKSQMLIKSLLHNMNYSVDVAKTPEIDYICCKENKKYGIVIKHGNDNLMNLRIEDVDKINKESIINEYIPTYAFIIDYASKIDIIIIPQKYLLKKQKKNADSVNINMKKLKRRSFHTGSNVILTCTYVKNWNN</sequence>
<protein>
    <submittedName>
        <fullName evidence="2">Uncharacterized protein</fullName>
    </submittedName>
</protein>